<feature type="transmembrane region" description="Helical" evidence="1">
    <location>
        <begin position="82"/>
        <end position="106"/>
    </location>
</feature>
<gene>
    <name evidence="2" type="ORF">SteCoe_19232</name>
</gene>
<accession>A0A1R2BUJ7</accession>
<name>A0A1R2BUJ7_9CILI</name>
<feature type="transmembrane region" description="Helical" evidence="1">
    <location>
        <begin position="163"/>
        <end position="187"/>
    </location>
</feature>
<dbReference type="Proteomes" id="UP000187209">
    <property type="component" value="Unassembled WGS sequence"/>
</dbReference>
<sequence length="435" mass="51300">MESLDLIWLTLYPSEDILECNRLRWILIQVSRNLVILAQNIQFLWFFGLKVKNWKDYELFWNSISIASFDTISMKFDLAREFFFFETIVTTTGLLCLVFIFILNYYKKKTSQIILFLLKALLIFICELSFIPTSIFFLVVFKYSSSTLMHVKEYSSGFSSDEFNYGIIGKILPVIILSILLVLTFFYEVCSYSPKHFLSENNTNRKITAKSCILSKVVYFINCFMHVNFKQAHYQVFLISEAILYSICCAYALYKLPFYSYEINFIKIFAHLDCALLSLIFLIGFYLNNSEIIILLSLFAQLLAFPITYSLMHFRTSIIMPREVSIHHSFDNYELSIRLDLIKKNNPYLLEQMYKNYKYSKDPMNCIIQAYYADEILENPMLALNLITKIPLFQLNILTRFQAYRCKCFLTKKCNESSDSMKIIEFFDDFSSTFI</sequence>
<organism evidence="2 3">
    <name type="scientific">Stentor coeruleus</name>
    <dbReference type="NCBI Taxonomy" id="5963"/>
    <lineage>
        <taxon>Eukaryota</taxon>
        <taxon>Sar</taxon>
        <taxon>Alveolata</taxon>
        <taxon>Ciliophora</taxon>
        <taxon>Postciliodesmatophora</taxon>
        <taxon>Heterotrichea</taxon>
        <taxon>Heterotrichida</taxon>
        <taxon>Stentoridae</taxon>
        <taxon>Stentor</taxon>
    </lineage>
</organism>
<dbReference type="EMBL" id="MPUH01000421">
    <property type="protein sequence ID" value="OMJ80483.1"/>
    <property type="molecule type" value="Genomic_DNA"/>
</dbReference>
<dbReference type="AlphaFoldDB" id="A0A1R2BUJ7"/>
<feature type="transmembrane region" description="Helical" evidence="1">
    <location>
        <begin position="266"/>
        <end position="286"/>
    </location>
</feature>
<evidence type="ECO:0008006" key="4">
    <source>
        <dbReference type="Google" id="ProtNLM"/>
    </source>
</evidence>
<keyword evidence="1" id="KW-0472">Membrane</keyword>
<feature type="transmembrane region" description="Helical" evidence="1">
    <location>
        <begin position="233"/>
        <end position="254"/>
    </location>
</feature>
<feature type="transmembrane region" description="Helical" evidence="1">
    <location>
        <begin position="113"/>
        <end position="143"/>
    </location>
</feature>
<evidence type="ECO:0000313" key="2">
    <source>
        <dbReference type="EMBL" id="OMJ80483.1"/>
    </source>
</evidence>
<evidence type="ECO:0000256" key="1">
    <source>
        <dbReference type="SAM" id="Phobius"/>
    </source>
</evidence>
<proteinExistence type="predicted"/>
<protein>
    <recommendedName>
        <fullName evidence="4">TRP C-terminal domain-containing protein</fullName>
    </recommendedName>
</protein>
<evidence type="ECO:0000313" key="3">
    <source>
        <dbReference type="Proteomes" id="UP000187209"/>
    </source>
</evidence>
<feature type="transmembrane region" description="Helical" evidence="1">
    <location>
        <begin position="207"/>
        <end position="227"/>
    </location>
</feature>
<keyword evidence="1" id="KW-0812">Transmembrane</keyword>
<comment type="caution">
    <text evidence="2">The sequence shown here is derived from an EMBL/GenBank/DDBJ whole genome shotgun (WGS) entry which is preliminary data.</text>
</comment>
<keyword evidence="1" id="KW-1133">Transmembrane helix</keyword>
<feature type="transmembrane region" description="Helical" evidence="1">
    <location>
        <begin position="292"/>
        <end position="312"/>
    </location>
</feature>
<reference evidence="2 3" key="1">
    <citation type="submission" date="2016-11" db="EMBL/GenBank/DDBJ databases">
        <title>The macronuclear genome of Stentor coeruleus: a giant cell with tiny introns.</title>
        <authorList>
            <person name="Slabodnick M."/>
            <person name="Ruby J.G."/>
            <person name="Reiff S.B."/>
            <person name="Swart E.C."/>
            <person name="Gosai S."/>
            <person name="Prabakaran S."/>
            <person name="Witkowska E."/>
            <person name="Larue G.E."/>
            <person name="Fisher S."/>
            <person name="Freeman R.M."/>
            <person name="Gunawardena J."/>
            <person name="Chu W."/>
            <person name="Stover N.A."/>
            <person name="Gregory B.D."/>
            <person name="Nowacki M."/>
            <person name="Derisi J."/>
            <person name="Roy S.W."/>
            <person name="Marshall W.F."/>
            <person name="Sood P."/>
        </authorList>
    </citation>
    <scope>NUCLEOTIDE SEQUENCE [LARGE SCALE GENOMIC DNA]</scope>
    <source>
        <strain evidence="2">WM001</strain>
    </source>
</reference>
<keyword evidence="3" id="KW-1185">Reference proteome</keyword>